<proteinExistence type="predicted"/>
<evidence type="ECO:0008006" key="4">
    <source>
        <dbReference type="Google" id="ProtNLM"/>
    </source>
</evidence>
<keyword evidence="1" id="KW-0732">Signal</keyword>
<evidence type="ECO:0000256" key="1">
    <source>
        <dbReference type="SAM" id="SignalP"/>
    </source>
</evidence>
<gene>
    <name evidence="2" type="ORF">L211DRAFT_865638</name>
</gene>
<dbReference type="InParanoid" id="A0A3N4M249"/>
<accession>A0A3N4M249</accession>
<dbReference type="AlphaFoldDB" id="A0A3N4M249"/>
<sequence length="151" mass="16343">MYSLRNIIALIGGLLLLFQCVAGATVPPLRPLTCDEVSAVGFPLKNDCVAALAQIRRGEPEACTLQISYEFDYPPFGSCTIQTYSSGGAAHCLNGDRIHRGVNAILNHCTVNPQGTLEEYTGGQYQWKNSAEVEGIKGEGVRVVETRNKVQ</sequence>
<feature type="signal peptide" evidence="1">
    <location>
        <begin position="1"/>
        <end position="23"/>
    </location>
</feature>
<dbReference type="Proteomes" id="UP000267821">
    <property type="component" value="Unassembled WGS sequence"/>
</dbReference>
<protein>
    <recommendedName>
        <fullName evidence="4">Cyanovirin-N domain-containing protein</fullName>
    </recommendedName>
</protein>
<dbReference type="OrthoDB" id="5436622at2759"/>
<name>A0A3N4M249_9PEZI</name>
<keyword evidence="3" id="KW-1185">Reference proteome</keyword>
<feature type="chain" id="PRO_5018100479" description="Cyanovirin-N domain-containing protein" evidence="1">
    <location>
        <begin position="24"/>
        <end position="151"/>
    </location>
</feature>
<evidence type="ECO:0000313" key="2">
    <source>
        <dbReference type="EMBL" id="RPB27462.1"/>
    </source>
</evidence>
<reference evidence="2 3" key="1">
    <citation type="journal article" date="2018" name="Nat. Ecol. Evol.">
        <title>Pezizomycetes genomes reveal the molecular basis of ectomycorrhizal truffle lifestyle.</title>
        <authorList>
            <person name="Murat C."/>
            <person name="Payen T."/>
            <person name="Noel B."/>
            <person name="Kuo A."/>
            <person name="Morin E."/>
            <person name="Chen J."/>
            <person name="Kohler A."/>
            <person name="Krizsan K."/>
            <person name="Balestrini R."/>
            <person name="Da Silva C."/>
            <person name="Montanini B."/>
            <person name="Hainaut M."/>
            <person name="Levati E."/>
            <person name="Barry K.W."/>
            <person name="Belfiori B."/>
            <person name="Cichocki N."/>
            <person name="Clum A."/>
            <person name="Dockter R.B."/>
            <person name="Fauchery L."/>
            <person name="Guy J."/>
            <person name="Iotti M."/>
            <person name="Le Tacon F."/>
            <person name="Lindquist E.A."/>
            <person name="Lipzen A."/>
            <person name="Malagnac F."/>
            <person name="Mello A."/>
            <person name="Molinier V."/>
            <person name="Miyauchi S."/>
            <person name="Poulain J."/>
            <person name="Riccioni C."/>
            <person name="Rubini A."/>
            <person name="Sitrit Y."/>
            <person name="Splivallo R."/>
            <person name="Traeger S."/>
            <person name="Wang M."/>
            <person name="Zifcakova L."/>
            <person name="Wipf D."/>
            <person name="Zambonelli A."/>
            <person name="Paolocci F."/>
            <person name="Nowrousian M."/>
            <person name="Ottonello S."/>
            <person name="Baldrian P."/>
            <person name="Spatafora J.W."/>
            <person name="Henrissat B."/>
            <person name="Nagy L.G."/>
            <person name="Aury J.M."/>
            <person name="Wincker P."/>
            <person name="Grigoriev I.V."/>
            <person name="Bonfante P."/>
            <person name="Martin F.M."/>
        </authorList>
    </citation>
    <scope>NUCLEOTIDE SEQUENCE [LARGE SCALE GENOMIC DNA]</scope>
    <source>
        <strain evidence="2 3">ATCC MYA-4762</strain>
    </source>
</reference>
<organism evidence="2 3">
    <name type="scientific">Terfezia boudieri ATCC MYA-4762</name>
    <dbReference type="NCBI Taxonomy" id="1051890"/>
    <lineage>
        <taxon>Eukaryota</taxon>
        <taxon>Fungi</taxon>
        <taxon>Dikarya</taxon>
        <taxon>Ascomycota</taxon>
        <taxon>Pezizomycotina</taxon>
        <taxon>Pezizomycetes</taxon>
        <taxon>Pezizales</taxon>
        <taxon>Pezizaceae</taxon>
        <taxon>Terfezia</taxon>
    </lineage>
</organism>
<dbReference type="EMBL" id="ML121531">
    <property type="protein sequence ID" value="RPB27462.1"/>
    <property type="molecule type" value="Genomic_DNA"/>
</dbReference>
<evidence type="ECO:0000313" key="3">
    <source>
        <dbReference type="Proteomes" id="UP000267821"/>
    </source>
</evidence>